<protein>
    <submittedName>
        <fullName evidence="1">Uncharacterized protein</fullName>
    </submittedName>
</protein>
<accession>A0A6H5H633</accession>
<sequence length="77" mass="8665">MRDVPAFQVVDSCLLRRALLALSYHLLSREGSMLASSTDQPISVKLCEESARNLSGIPGSRCGCWKRMHDHEFSRPF</sequence>
<organism evidence="1 2">
    <name type="scientific">Nesidiocoris tenuis</name>
    <dbReference type="NCBI Taxonomy" id="355587"/>
    <lineage>
        <taxon>Eukaryota</taxon>
        <taxon>Metazoa</taxon>
        <taxon>Ecdysozoa</taxon>
        <taxon>Arthropoda</taxon>
        <taxon>Hexapoda</taxon>
        <taxon>Insecta</taxon>
        <taxon>Pterygota</taxon>
        <taxon>Neoptera</taxon>
        <taxon>Paraneoptera</taxon>
        <taxon>Hemiptera</taxon>
        <taxon>Heteroptera</taxon>
        <taxon>Panheteroptera</taxon>
        <taxon>Cimicomorpha</taxon>
        <taxon>Miridae</taxon>
        <taxon>Dicyphina</taxon>
        <taxon>Nesidiocoris</taxon>
    </lineage>
</organism>
<reference evidence="1 2" key="1">
    <citation type="submission" date="2020-02" db="EMBL/GenBank/DDBJ databases">
        <authorList>
            <person name="Ferguson B K."/>
        </authorList>
    </citation>
    <scope>NUCLEOTIDE SEQUENCE [LARGE SCALE GENOMIC DNA]</scope>
</reference>
<dbReference type="Proteomes" id="UP000479000">
    <property type="component" value="Unassembled WGS sequence"/>
</dbReference>
<gene>
    <name evidence="1" type="ORF">NTEN_LOCUS17494</name>
</gene>
<dbReference type="AlphaFoldDB" id="A0A6H5H633"/>
<name>A0A6H5H633_9HEMI</name>
<keyword evidence="2" id="KW-1185">Reference proteome</keyword>
<proteinExistence type="predicted"/>
<evidence type="ECO:0000313" key="1">
    <source>
        <dbReference type="EMBL" id="CAB0012800.1"/>
    </source>
</evidence>
<dbReference type="EMBL" id="CADCXU010025642">
    <property type="protein sequence ID" value="CAB0012800.1"/>
    <property type="molecule type" value="Genomic_DNA"/>
</dbReference>
<evidence type="ECO:0000313" key="2">
    <source>
        <dbReference type="Proteomes" id="UP000479000"/>
    </source>
</evidence>
<feature type="non-terminal residue" evidence="1">
    <location>
        <position position="77"/>
    </location>
</feature>